<dbReference type="Pfam" id="PF06395">
    <property type="entry name" value="CDC24"/>
    <property type="match status" value="1"/>
</dbReference>
<dbReference type="GO" id="GO:0043332">
    <property type="term" value="C:mating projection tip"/>
    <property type="evidence" value="ECO:0007669"/>
    <property type="project" value="TreeGrafter"/>
</dbReference>
<dbReference type="OrthoDB" id="1594986at2759"/>
<dbReference type="GO" id="GO:0031106">
    <property type="term" value="P:septin ring organization"/>
    <property type="evidence" value="ECO:0007669"/>
    <property type="project" value="TreeGrafter"/>
</dbReference>
<dbReference type="PANTHER" id="PTHR47339:SF1">
    <property type="entry name" value="CELL DIVISION CONTROL PROTEIN 24"/>
    <property type="match status" value="1"/>
</dbReference>
<proteinExistence type="predicted"/>
<evidence type="ECO:0000313" key="3">
    <source>
        <dbReference type="EMBL" id="PMD46979.1"/>
    </source>
</evidence>
<evidence type="ECO:0000313" key="4">
    <source>
        <dbReference type="Proteomes" id="UP000235786"/>
    </source>
</evidence>
<dbReference type="GO" id="GO:0005737">
    <property type="term" value="C:cytoplasm"/>
    <property type="evidence" value="ECO:0007669"/>
    <property type="project" value="TreeGrafter"/>
</dbReference>
<dbReference type="Pfam" id="PF00621">
    <property type="entry name" value="RhoGEF"/>
    <property type="match status" value="1"/>
</dbReference>
<dbReference type="InterPro" id="IPR053026">
    <property type="entry name" value="CDC42_GEF"/>
</dbReference>
<evidence type="ECO:0000259" key="1">
    <source>
        <dbReference type="Pfam" id="PF00621"/>
    </source>
</evidence>
<sequence>MSLYELCVDTKLRLAQVPGFQEHSRKAEDESEDEEEDPLMFLIRVFRQGVPLLILLGSVPQLDYLTDTSKFERDIDSLVVPEAAIQRFIDVMGGLRFGPYGQCFEVDDLMGDDSSGFMKVVRYIAQVLDILASTGSIKSVDVTTIPSLDERELVRPSVRDLIIRELLYSDRFYVENLEKLQEVQHTIERAGISSDYSFNIVFRSLGIILDKQRRLLLKLEVTARKPSEDQTWGHHFEEWSSTSSAYADYITGEKKATEYARKLVANWDQNGHVSGLNSDSERLG</sequence>
<accession>A0A2J6S890</accession>
<dbReference type="InterPro" id="IPR035899">
    <property type="entry name" value="DBL_dom_sf"/>
</dbReference>
<gene>
    <name evidence="3" type="ORF">L207DRAFT_575783</name>
</gene>
<dbReference type="InterPro" id="IPR010481">
    <property type="entry name" value="Cdc24/Scd1_N"/>
</dbReference>
<evidence type="ECO:0000259" key="2">
    <source>
        <dbReference type="Pfam" id="PF06395"/>
    </source>
</evidence>
<feature type="domain" description="DH" evidence="1">
    <location>
        <begin position="162"/>
        <end position="263"/>
    </location>
</feature>
<keyword evidence="4" id="KW-1185">Reference proteome</keyword>
<dbReference type="GO" id="GO:0030010">
    <property type="term" value="P:establishment of cell polarity"/>
    <property type="evidence" value="ECO:0007669"/>
    <property type="project" value="TreeGrafter"/>
</dbReference>
<dbReference type="STRING" id="1149755.A0A2J6S890"/>
<name>A0A2J6S890_HYAVF</name>
<dbReference type="GO" id="GO:0005634">
    <property type="term" value="C:nucleus"/>
    <property type="evidence" value="ECO:0007669"/>
    <property type="project" value="TreeGrafter"/>
</dbReference>
<dbReference type="SUPFAM" id="SSF48065">
    <property type="entry name" value="DBL homology domain (DH-domain)"/>
    <property type="match status" value="1"/>
</dbReference>
<dbReference type="GO" id="GO:0005085">
    <property type="term" value="F:guanyl-nucleotide exchange factor activity"/>
    <property type="evidence" value="ECO:0007669"/>
    <property type="project" value="InterPro"/>
</dbReference>
<dbReference type="InterPro" id="IPR000219">
    <property type="entry name" value="DH_dom"/>
</dbReference>
<dbReference type="Gene3D" id="1.20.900.10">
    <property type="entry name" value="Dbl homology (DH) domain"/>
    <property type="match status" value="1"/>
</dbReference>
<organism evidence="3 4">
    <name type="scientific">Hyaloscypha variabilis (strain UAMH 11265 / GT02V1 / F)</name>
    <name type="common">Meliniomyces variabilis</name>
    <dbReference type="NCBI Taxonomy" id="1149755"/>
    <lineage>
        <taxon>Eukaryota</taxon>
        <taxon>Fungi</taxon>
        <taxon>Dikarya</taxon>
        <taxon>Ascomycota</taxon>
        <taxon>Pezizomycotina</taxon>
        <taxon>Leotiomycetes</taxon>
        <taxon>Helotiales</taxon>
        <taxon>Hyaloscyphaceae</taxon>
        <taxon>Hyaloscypha</taxon>
        <taxon>Hyaloscypha variabilis</taxon>
    </lineage>
</organism>
<reference evidence="3 4" key="1">
    <citation type="submission" date="2016-04" db="EMBL/GenBank/DDBJ databases">
        <title>A degradative enzymes factory behind the ericoid mycorrhizal symbiosis.</title>
        <authorList>
            <consortium name="DOE Joint Genome Institute"/>
            <person name="Martino E."/>
            <person name="Morin E."/>
            <person name="Grelet G."/>
            <person name="Kuo A."/>
            <person name="Kohler A."/>
            <person name="Daghino S."/>
            <person name="Barry K."/>
            <person name="Choi C."/>
            <person name="Cichocki N."/>
            <person name="Clum A."/>
            <person name="Copeland A."/>
            <person name="Hainaut M."/>
            <person name="Haridas S."/>
            <person name="Labutti K."/>
            <person name="Lindquist E."/>
            <person name="Lipzen A."/>
            <person name="Khouja H.-R."/>
            <person name="Murat C."/>
            <person name="Ohm R."/>
            <person name="Olson A."/>
            <person name="Spatafora J."/>
            <person name="Veneault-Fourrey C."/>
            <person name="Henrissat B."/>
            <person name="Grigoriev I."/>
            <person name="Martin F."/>
            <person name="Perotto S."/>
        </authorList>
    </citation>
    <scope>NUCLEOTIDE SEQUENCE [LARGE SCALE GENOMIC DNA]</scope>
    <source>
        <strain evidence="3 4">F</strain>
    </source>
</reference>
<dbReference type="Proteomes" id="UP000235786">
    <property type="component" value="Unassembled WGS sequence"/>
</dbReference>
<protein>
    <submittedName>
        <fullName evidence="3">Uncharacterized protein</fullName>
    </submittedName>
</protein>
<dbReference type="GO" id="GO:0000935">
    <property type="term" value="C:division septum"/>
    <property type="evidence" value="ECO:0007669"/>
    <property type="project" value="TreeGrafter"/>
</dbReference>
<dbReference type="PANTHER" id="PTHR47339">
    <property type="entry name" value="CELL DIVISION CONTROL PROTEIN 24"/>
    <property type="match status" value="1"/>
</dbReference>
<dbReference type="EMBL" id="KZ613938">
    <property type="protein sequence ID" value="PMD46979.1"/>
    <property type="molecule type" value="Genomic_DNA"/>
</dbReference>
<feature type="domain" description="Cdc24/Scd1 N-terminal" evidence="2">
    <location>
        <begin position="37"/>
        <end position="128"/>
    </location>
</feature>
<dbReference type="AlphaFoldDB" id="A0A2J6S890"/>